<accession>A0A3E1ZZ15</accession>
<reference evidence="5 7" key="3">
    <citation type="submission" date="2019-05" db="EMBL/GenBank/DDBJ databases">
        <authorList>
            <consortium name="Pathogen Informatics"/>
        </authorList>
    </citation>
    <scope>NUCLEOTIDE SEQUENCE [LARGE SCALE GENOMIC DNA]</scope>
    <source>
        <strain evidence="5 7">NCTC13032</strain>
    </source>
</reference>
<name>A0A3E1ZZ15_9ENTR</name>
<organism evidence="4 6">
    <name type="scientific">Leclercia adecarboxylata</name>
    <dbReference type="NCBI Taxonomy" id="83655"/>
    <lineage>
        <taxon>Bacteria</taxon>
        <taxon>Pseudomonadati</taxon>
        <taxon>Pseudomonadota</taxon>
        <taxon>Gammaproteobacteria</taxon>
        <taxon>Enterobacterales</taxon>
        <taxon>Enterobacteriaceae</taxon>
        <taxon>Leclercia</taxon>
    </lineage>
</organism>
<keyword evidence="5" id="KW-0238">DNA-binding</keyword>
<dbReference type="GeneID" id="30333584"/>
<gene>
    <name evidence="4" type="ORF">CRX53_03875</name>
    <name evidence="5" type="ORF">NCTC13032_01711</name>
    <name evidence="2" type="ORF">OEZ79_04795</name>
    <name evidence="3" type="ORF">VOF76_19515</name>
</gene>
<dbReference type="OrthoDB" id="5568695at2"/>
<evidence type="ECO:0000313" key="2">
    <source>
        <dbReference type="EMBL" id="MDC6637546.1"/>
    </source>
</evidence>
<evidence type="ECO:0000313" key="5">
    <source>
        <dbReference type="EMBL" id="VTP64893.1"/>
    </source>
</evidence>
<dbReference type="InterPro" id="IPR012340">
    <property type="entry name" value="NA-bd_OB-fold"/>
</dbReference>
<dbReference type="EMBL" id="JAYMCU010000045">
    <property type="protein sequence ID" value="MEC3938352.1"/>
    <property type="molecule type" value="Genomic_DNA"/>
</dbReference>
<dbReference type="RefSeq" id="WP_032616949.1">
    <property type="nucleotide sequence ID" value="NZ_CBCXZU010000004.1"/>
</dbReference>
<evidence type="ECO:0000313" key="3">
    <source>
        <dbReference type="EMBL" id="MEC3938352.1"/>
    </source>
</evidence>
<dbReference type="Pfam" id="PF00313">
    <property type="entry name" value="CSD"/>
    <property type="match status" value="1"/>
</dbReference>
<dbReference type="Gene3D" id="2.40.50.140">
    <property type="entry name" value="Nucleic acid-binding proteins"/>
    <property type="match status" value="1"/>
</dbReference>
<dbReference type="Proteomes" id="UP001149314">
    <property type="component" value="Unassembled WGS sequence"/>
</dbReference>
<evidence type="ECO:0000259" key="1">
    <source>
        <dbReference type="PROSITE" id="PS51857"/>
    </source>
</evidence>
<dbReference type="Proteomes" id="UP000222768">
    <property type="component" value="Unassembled WGS sequence"/>
</dbReference>
<dbReference type="KEGG" id="lax:APT61_16790"/>
<proteinExistence type="predicted"/>
<sequence>MNGTITTWFADKGFGFIKDENGDNRYFHVIKVANPDLIKKDAAVTFEPTTNNKGLSAFAVKVIPESKYIFLDGERHKITAIKSYLVYREEEPAEARIDKENGVLTVKSLMGNIAPKSTAKAGEMRSVKKLAITTFSGRTFIFSEDEIDIDATVKQLQSLK</sequence>
<reference evidence="2" key="4">
    <citation type="journal article" date="2023" name="Genes Genomics">
        <title>Genomic insights of Leclercia adecarboxylata strains linked to an outbreak in public hospitals in Mexico.</title>
        <authorList>
            <person name="Barrios-Villa E."/>
            <person name="Pacheco-Flores B."/>
            <person name="Lozano-Zarain P."/>
            <person name="Del Campo-Ortega R."/>
            <person name="de Jesus Ascencio-Montiel I."/>
            <person name="Gonzalez-Leon M."/>
            <person name="Camorlinga-Ponce M."/>
            <person name="Gaytan Cervantes F.J."/>
            <person name="Gonzalez Torres C."/>
            <person name="Aguilar E."/>
            <person name="Gonzalez Ibarra J."/>
            <person name="Torres Lopez F.J."/>
            <person name="Rosas-Vargas H."/>
            <person name="Gonzalez-Bonilla C.R."/>
            <person name="Del Carmen Rocha-Gracia R."/>
        </authorList>
    </citation>
    <scope>NUCLEOTIDE SEQUENCE</scope>
    <source>
        <strain evidence="2">Lac40</strain>
    </source>
</reference>
<dbReference type="PROSITE" id="PS51857">
    <property type="entry name" value="CSD_2"/>
    <property type="match status" value="1"/>
</dbReference>
<evidence type="ECO:0000313" key="6">
    <source>
        <dbReference type="Proteomes" id="UP000222768"/>
    </source>
</evidence>
<reference evidence="3 8" key="5">
    <citation type="submission" date="2024-01" db="EMBL/GenBank/DDBJ databases">
        <title>Comparative Genomics of Leclercia adecarboxylata Strains Isolated from Several Sources.</title>
        <authorList>
            <person name="Yescas-Zazueta V."/>
            <person name="Balbuena-Alonso M.G."/>
            <person name="Valencia D."/>
            <person name="Mendez-Pfeiffer P.A."/>
            <person name="Ballesteros-Monrreal M.G."/>
            <person name="Rocha-Gracia R.D.C."/>
            <person name="Barrios-Villa E."/>
        </authorList>
    </citation>
    <scope>NUCLEOTIDE SEQUENCE [LARGE SCALE GENOMIC DNA]</scope>
    <source>
        <strain evidence="3 8">33MEM</strain>
    </source>
</reference>
<dbReference type="Proteomes" id="UP001357437">
    <property type="component" value="Unassembled WGS sequence"/>
</dbReference>
<keyword evidence="8" id="KW-1185">Reference proteome</keyword>
<dbReference type="InterPro" id="IPR002059">
    <property type="entry name" value="CSP_DNA-bd"/>
</dbReference>
<protein>
    <submittedName>
        <fullName evidence="5">'Cold-shock' DNA-binding domain</fullName>
    </submittedName>
    <submittedName>
        <fullName evidence="2">Cold shock domain-containing protein</fullName>
    </submittedName>
    <submittedName>
        <fullName evidence="4">Cold-shock protein</fullName>
    </submittedName>
</protein>
<feature type="domain" description="CSD" evidence="1">
    <location>
        <begin position="1"/>
        <end position="62"/>
    </location>
</feature>
<dbReference type="EMBL" id="JAOURS010000003">
    <property type="protein sequence ID" value="MDC6637546.1"/>
    <property type="molecule type" value="Genomic_DNA"/>
</dbReference>
<dbReference type="SUPFAM" id="SSF50249">
    <property type="entry name" value="Nucleic acid-binding proteins"/>
    <property type="match status" value="1"/>
</dbReference>
<reference evidence="6" key="1">
    <citation type="submission" date="2017-09" db="EMBL/GenBank/DDBJ databases">
        <title>FDA dAtabase for Regulatory Grade micrObial Sequences (FDA-ARGOS): Supporting development and validation of Infectious Disease Dx tests.</title>
        <authorList>
            <person name="Minogue T."/>
            <person name="Wolcott M."/>
            <person name="Wasieloski L."/>
            <person name="Aguilar W."/>
            <person name="Moore D."/>
            <person name="Tallon L."/>
            <person name="Sadzewicz L."/>
            <person name="Ott S."/>
            <person name="Zhao X."/>
            <person name="Nagaraj S."/>
            <person name="Vavikolanu K."/>
            <person name="Aluvathingal J."/>
            <person name="Nadendla S."/>
            <person name="Sichtig H."/>
        </authorList>
    </citation>
    <scope>NUCLEOTIDE SEQUENCE [LARGE SCALE GENOMIC DNA]</scope>
    <source>
        <strain evidence="6">FDAARGOS_404</strain>
    </source>
</reference>
<dbReference type="GO" id="GO:0003677">
    <property type="term" value="F:DNA binding"/>
    <property type="evidence" value="ECO:0007669"/>
    <property type="project" value="UniProtKB-KW"/>
</dbReference>
<dbReference type="STRING" id="83655.APT61_16790"/>
<reference evidence="4" key="2">
    <citation type="submission" date="2017-09" db="EMBL/GenBank/DDBJ databases">
        <title>FDA dAtabase for Regulatory Grade micrObial Sequences (FDA-ARGOS): Supporting development and validation of Infectious Disease Dx tests.</title>
        <authorList>
            <person name="Minogue T."/>
            <person name="Wolcott M."/>
            <person name="Wasieloski L."/>
            <person name="Aguilar W."/>
            <person name="Moore D."/>
            <person name="Tallon L.J."/>
            <person name="Sadzewicz L."/>
            <person name="Ott S."/>
            <person name="Zhao X."/>
            <person name="Nagaraj S."/>
            <person name="Vavikolanu K."/>
            <person name="Aluvathingal J."/>
            <person name="Nadendla S."/>
            <person name="Sichtig H."/>
        </authorList>
    </citation>
    <scope>NUCLEOTIDE SEQUENCE</scope>
    <source>
        <strain evidence="4">FDAARGOS_404</strain>
    </source>
</reference>
<dbReference type="EMBL" id="LR590464">
    <property type="protein sequence ID" value="VTP64893.1"/>
    <property type="molecule type" value="Genomic_DNA"/>
</dbReference>
<evidence type="ECO:0000313" key="4">
    <source>
        <dbReference type="EMBL" id="PHH03167.1"/>
    </source>
</evidence>
<dbReference type="Proteomes" id="UP000310719">
    <property type="component" value="Chromosome"/>
</dbReference>
<dbReference type="CDD" id="cd04458">
    <property type="entry name" value="CSP_CDS"/>
    <property type="match status" value="1"/>
</dbReference>
<evidence type="ECO:0000313" key="8">
    <source>
        <dbReference type="Proteomes" id="UP001357437"/>
    </source>
</evidence>
<dbReference type="EMBL" id="PDLK01000002">
    <property type="protein sequence ID" value="PHH03167.1"/>
    <property type="molecule type" value="Genomic_DNA"/>
</dbReference>
<evidence type="ECO:0000313" key="7">
    <source>
        <dbReference type="Proteomes" id="UP000310719"/>
    </source>
</evidence>
<dbReference type="AlphaFoldDB" id="A0A3E1ZZ15"/>